<dbReference type="InterPro" id="IPR013328">
    <property type="entry name" value="6PGD_dom2"/>
</dbReference>
<dbReference type="Proteomes" id="UP000765160">
    <property type="component" value="Unassembled WGS sequence"/>
</dbReference>
<dbReference type="InterPro" id="IPR006115">
    <property type="entry name" value="6PGDH_NADP-bd"/>
</dbReference>
<dbReference type="EMBL" id="JAAVTX010000007">
    <property type="protein sequence ID" value="NKE47886.1"/>
    <property type="molecule type" value="Genomic_DNA"/>
</dbReference>
<proteinExistence type="predicted"/>
<keyword evidence="6" id="KW-1185">Reference proteome</keyword>
<sequence>MRIGVVGLGQMGLAMAGRLVEQGAEVLGFDLDAGRCDGARARGVQVVAKVEQAAAPVMLLSLPQDRAVEAVMLALLPALPKQAVVADTSTLDPLAAQRFAAAASDWGVDYLDAPVSGGPAGAAAGTLAMMLGGDAAAIERARSALALVATKLVHVGGPGAGQVAKLVNNLMVATHLAVAGEALRLGALAGVAPEALLPVVNAASGRSAATEVNFPRWILPGGFDSGFSAGLMRKDVRLALALAESVGAALPVCGPAAAQWEAAQVADSADFNHVPAAILGGK</sequence>
<evidence type="ECO:0000256" key="2">
    <source>
        <dbReference type="ARBA" id="ARBA00023027"/>
    </source>
</evidence>
<dbReference type="InterPro" id="IPR036291">
    <property type="entry name" value="NAD(P)-bd_dom_sf"/>
</dbReference>
<feature type="domain" description="3-hydroxyisobutyrate dehydrogenase-like NAD-binding" evidence="4">
    <location>
        <begin position="159"/>
        <end position="271"/>
    </location>
</feature>
<accession>A0ABX1F666</accession>
<protein>
    <submittedName>
        <fullName evidence="5">NAD(P)-dependent oxidoreductase</fullName>
    </submittedName>
</protein>
<comment type="caution">
    <text evidence="5">The sequence shown here is derived from an EMBL/GenBank/DDBJ whole genome shotgun (WGS) entry which is preliminary data.</text>
</comment>
<dbReference type="SUPFAM" id="SSF51735">
    <property type="entry name" value="NAD(P)-binding Rossmann-fold domains"/>
    <property type="match status" value="1"/>
</dbReference>
<dbReference type="Gene3D" id="1.10.1040.10">
    <property type="entry name" value="N-(1-d-carboxylethyl)-l-norvaline Dehydrogenase, domain 2"/>
    <property type="match status" value="1"/>
</dbReference>
<evidence type="ECO:0000259" key="3">
    <source>
        <dbReference type="Pfam" id="PF03446"/>
    </source>
</evidence>
<evidence type="ECO:0000313" key="5">
    <source>
        <dbReference type="EMBL" id="NKE47886.1"/>
    </source>
</evidence>
<name>A0ABX1F666_9PROT</name>
<dbReference type="Pfam" id="PF14833">
    <property type="entry name" value="NAD_binding_11"/>
    <property type="match status" value="1"/>
</dbReference>
<dbReference type="PANTHER" id="PTHR22981">
    <property type="entry name" value="3-HYDROXYISOBUTYRATE DEHYDROGENASE-RELATED"/>
    <property type="match status" value="1"/>
</dbReference>
<dbReference type="Pfam" id="PF03446">
    <property type="entry name" value="NAD_binding_2"/>
    <property type="match status" value="1"/>
</dbReference>
<keyword evidence="1" id="KW-0560">Oxidoreductase</keyword>
<dbReference type="PROSITE" id="PS00895">
    <property type="entry name" value="3_HYDROXYISOBUT_DH"/>
    <property type="match status" value="1"/>
</dbReference>
<evidence type="ECO:0000313" key="6">
    <source>
        <dbReference type="Proteomes" id="UP000765160"/>
    </source>
</evidence>
<dbReference type="PIRSF" id="PIRSF000103">
    <property type="entry name" value="HIBADH"/>
    <property type="match status" value="1"/>
</dbReference>
<dbReference type="Gene3D" id="3.40.50.720">
    <property type="entry name" value="NAD(P)-binding Rossmann-like Domain"/>
    <property type="match status" value="1"/>
</dbReference>
<gene>
    <name evidence="5" type="ORF">HB662_24125</name>
</gene>
<dbReference type="InterPro" id="IPR008927">
    <property type="entry name" value="6-PGluconate_DH-like_C_sf"/>
</dbReference>
<feature type="domain" description="6-phosphogluconate dehydrogenase NADP-binding" evidence="3">
    <location>
        <begin position="2"/>
        <end position="156"/>
    </location>
</feature>
<dbReference type="PANTHER" id="PTHR22981:SF7">
    <property type="entry name" value="3-HYDROXYISOBUTYRATE DEHYDROGENASE, MITOCHONDRIAL"/>
    <property type="match status" value="1"/>
</dbReference>
<dbReference type="InterPro" id="IPR002204">
    <property type="entry name" value="3-OH-isobutyrate_DH-rel_CS"/>
</dbReference>
<dbReference type="InterPro" id="IPR029154">
    <property type="entry name" value="HIBADH-like_NADP-bd"/>
</dbReference>
<dbReference type="SUPFAM" id="SSF48179">
    <property type="entry name" value="6-phosphogluconate dehydrogenase C-terminal domain-like"/>
    <property type="match status" value="1"/>
</dbReference>
<dbReference type="RefSeq" id="WP_168053670.1">
    <property type="nucleotide sequence ID" value="NZ_JAATJR010000007.1"/>
</dbReference>
<evidence type="ECO:0000259" key="4">
    <source>
        <dbReference type="Pfam" id="PF14833"/>
    </source>
</evidence>
<evidence type="ECO:0000256" key="1">
    <source>
        <dbReference type="ARBA" id="ARBA00023002"/>
    </source>
</evidence>
<reference evidence="5 6" key="1">
    <citation type="submission" date="2020-03" db="EMBL/GenBank/DDBJ databases">
        <title>Roseomonas selenitidurans sp. nov. isolated from soil.</title>
        <authorList>
            <person name="Liu H."/>
        </authorList>
    </citation>
    <scope>NUCLEOTIDE SEQUENCE [LARGE SCALE GENOMIC DNA]</scope>
    <source>
        <strain evidence="5 6">JCM 15073</strain>
    </source>
</reference>
<dbReference type="InterPro" id="IPR015815">
    <property type="entry name" value="HIBADH-related"/>
</dbReference>
<keyword evidence="2" id="KW-0520">NAD</keyword>
<organism evidence="5 6">
    <name type="scientific">Falsiroseomonas frigidaquae</name>
    <dbReference type="NCBI Taxonomy" id="487318"/>
    <lineage>
        <taxon>Bacteria</taxon>
        <taxon>Pseudomonadati</taxon>
        <taxon>Pseudomonadota</taxon>
        <taxon>Alphaproteobacteria</taxon>
        <taxon>Acetobacterales</taxon>
        <taxon>Roseomonadaceae</taxon>
        <taxon>Falsiroseomonas</taxon>
    </lineage>
</organism>